<feature type="binding site" description="axial binding residue" evidence="7">
    <location>
        <position position="84"/>
    </location>
    <ligand>
        <name>heme</name>
        <dbReference type="ChEBI" id="CHEBI:30413"/>
    </ligand>
    <ligandPart>
        <name>Fe</name>
        <dbReference type="ChEBI" id="CHEBI:18248"/>
    </ligandPart>
</feature>
<evidence type="ECO:0000256" key="2">
    <source>
        <dbReference type="ARBA" id="ARBA00010617"/>
    </source>
</evidence>
<evidence type="ECO:0000256" key="6">
    <source>
        <dbReference type="ARBA" id="ARBA00023033"/>
    </source>
</evidence>
<accession>A0A9P8HDP8</accession>
<dbReference type="InterPro" id="IPR001128">
    <property type="entry name" value="Cyt_P450"/>
</dbReference>
<dbReference type="PANTHER" id="PTHR24304">
    <property type="entry name" value="CYTOCHROME P450 FAMILY 7"/>
    <property type="match status" value="1"/>
</dbReference>
<proteinExistence type="inferred from homology"/>
<comment type="cofactor">
    <cofactor evidence="1 7">
        <name>heme</name>
        <dbReference type="ChEBI" id="CHEBI:30413"/>
    </cofactor>
</comment>
<evidence type="ECO:0000256" key="8">
    <source>
        <dbReference type="RuleBase" id="RU000461"/>
    </source>
</evidence>
<evidence type="ECO:0000256" key="1">
    <source>
        <dbReference type="ARBA" id="ARBA00001971"/>
    </source>
</evidence>
<evidence type="ECO:0000256" key="5">
    <source>
        <dbReference type="ARBA" id="ARBA00023004"/>
    </source>
</evidence>
<evidence type="ECO:0000256" key="3">
    <source>
        <dbReference type="ARBA" id="ARBA00022617"/>
    </source>
</evidence>
<evidence type="ECO:0000313" key="10">
    <source>
        <dbReference type="Proteomes" id="UP000826573"/>
    </source>
</evidence>
<dbReference type="PANTHER" id="PTHR24304:SF2">
    <property type="entry name" value="24-HYDROXYCHOLESTEROL 7-ALPHA-HYDROXYLASE"/>
    <property type="match status" value="1"/>
</dbReference>
<keyword evidence="8" id="KW-0560">Oxidoreductase</keyword>
<dbReference type="InterPro" id="IPR017972">
    <property type="entry name" value="Cyt_P450_CS"/>
</dbReference>
<sequence>MRKVKRPIEVPGTGYVITPDKVLLASPLVTALSDEFFPGATEWNPYRWEHREIDENAKTDMEEPFISKGTRSPYLPFGAGRHRCIGEKFAYVNLSVIVATMVRSFRFYLSDEGEAVPKTDYSSLLPRSTGSYVTDPGVPPQSQPLGIADSVAMQSFDYALLELAGLPGIDDPKFSLLFEFPALAQMRVLDLWPRLDDTRSWSFCAQMLLSFANQFVQTGENPFIGKSGSMSYIVTTAFSVCAAYLARTDATNGMFQRILVAEVCKVATAIPHSSFEQQLAALQALLLYYILMFFGGDAQLRALAEKQEGVLERATIALQSQCLDPSGTPTDRVAECHREAARRAVVISYLLRGINRVLQYKSCHVICDLVNLPVSLRLPLGVHRSGLQSESQIDTTEIVTYYEFVQEWENGRLGEIDEFAKLLLVACKGVTEIVPPNAFDTT</sequence>
<evidence type="ECO:0008006" key="11">
    <source>
        <dbReference type="Google" id="ProtNLM"/>
    </source>
</evidence>
<organism evidence="9 10">
    <name type="scientific">Trichoderma semiorbis</name>
    <dbReference type="NCBI Taxonomy" id="1491008"/>
    <lineage>
        <taxon>Eukaryota</taxon>
        <taxon>Fungi</taxon>
        <taxon>Dikarya</taxon>
        <taxon>Ascomycota</taxon>
        <taxon>Pezizomycotina</taxon>
        <taxon>Sordariomycetes</taxon>
        <taxon>Hypocreomycetidae</taxon>
        <taxon>Hypocreales</taxon>
        <taxon>Hypocreaceae</taxon>
        <taxon>Trichoderma</taxon>
    </lineage>
</organism>
<dbReference type="GO" id="GO:0020037">
    <property type="term" value="F:heme binding"/>
    <property type="evidence" value="ECO:0007669"/>
    <property type="project" value="InterPro"/>
</dbReference>
<dbReference type="InterPro" id="IPR002403">
    <property type="entry name" value="Cyt_P450_E_grp-IV"/>
</dbReference>
<dbReference type="EMBL" id="JAIMJC010000005">
    <property type="protein sequence ID" value="KAH0524216.1"/>
    <property type="molecule type" value="Genomic_DNA"/>
</dbReference>
<name>A0A9P8HDP8_9HYPO</name>
<evidence type="ECO:0000256" key="4">
    <source>
        <dbReference type="ARBA" id="ARBA00022723"/>
    </source>
</evidence>
<keyword evidence="10" id="KW-1185">Reference proteome</keyword>
<dbReference type="GO" id="GO:0016705">
    <property type="term" value="F:oxidoreductase activity, acting on paired donors, with incorporation or reduction of molecular oxygen"/>
    <property type="evidence" value="ECO:0007669"/>
    <property type="project" value="InterPro"/>
</dbReference>
<reference evidence="9 10" key="1">
    <citation type="submission" date="2021-08" db="EMBL/GenBank/DDBJ databases">
        <title>The highly contiguous genome resource for Trichoderma semiorbis FJ059, a fungal antagonistic to plant pathogens.</title>
        <authorList>
            <person name="Liu T."/>
        </authorList>
    </citation>
    <scope>NUCLEOTIDE SEQUENCE [LARGE SCALE GENOMIC DNA]</scope>
    <source>
        <strain evidence="9 10">FJ059</strain>
    </source>
</reference>
<comment type="similarity">
    <text evidence="2 8">Belongs to the cytochrome P450 family.</text>
</comment>
<dbReference type="Proteomes" id="UP000826573">
    <property type="component" value="Unassembled WGS sequence"/>
</dbReference>
<keyword evidence="5 7" id="KW-0408">Iron</keyword>
<dbReference type="Gene3D" id="1.10.630.10">
    <property type="entry name" value="Cytochrome P450"/>
    <property type="match status" value="1"/>
</dbReference>
<comment type="caution">
    <text evidence="9">The sequence shown here is derived from an EMBL/GenBank/DDBJ whole genome shotgun (WGS) entry which is preliminary data.</text>
</comment>
<gene>
    <name evidence="9" type="ORF">TsFJ059_006750</name>
</gene>
<keyword evidence="6 8" id="KW-0503">Monooxygenase</keyword>
<protein>
    <recommendedName>
        <fullName evidence="11">Cytochrome P450</fullName>
    </recommendedName>
</protein>
<dbReference type="InterPro" id="IPR036396">
    <property type="entry name" value="Cyt_P450_sf"/>
</dbReference>
<dbReference type="GO" id="GO:0004497">
    <property type="term" value="F:monooxygenase activity"/>
    <property type="evidence" value="ECO:0007669"/>
    <property type="project" value="UniProtKB-KW"/>
</dbReference>
<keyword evidence="3 7" id="KW-0349">Heme</keyword>
<dbReference type="InterPro" id="IPR050529">
    <property type="entry name" value="CYP450_sterol_14alpha_dmase"/>
</dbReference>
<dbReference type="GO" id="GO:0005506">
    <property type="term" value="F:iron ion binding"/>
    <property type="evidence" value="ECO:0007669"/>
    <property type="project" value="InterPro"/>
</dbReference>
<keyword evidence="4 7" id="KW-0479">Metal-binding</keyword>
<dbReference type="SUPFAM" id="SSF48264">
    <property type="entry name" value="Cytochrome P450"/>
    <property type="match status" value="1"/>
</dbReference>
<dbReference type="PROSITE" id="PS00086">
    <property type="entry name" value="CYTOCHROME_P450"/>
    <property type="match status" value="1"/>
</dbReference>
<evidence type="ECO:0000256" key="7">
    <source>
        <dbReference type="PIRSR" id="PIRSR602403-1"/>
    </source>
</evidence>
<evidence type="ECO:0000313" key="9">
    <source>
        <dbReference type="EMBL" id="KAH0524216.1"/>
    </source>
</evidence>
<dbReference type="AlphaFoldDB" id="A0A9P8HDP8"/>
<dbReference type="Pfam" id="PF00067">
    <property type="entry name" value="p450"/>
    <property type="match status" value="1"/>
</dbReference>
<dbReference type="PRINTS" id="PR00465">
    <property type="entry name" value="EP450IV"/>
</dbReference>